<keyword evidence="5" id="KW-1185">Reference proteome</keyword>
<reference evidence="2" key="2">
    <citation type="journal article" date="2006" name="Insect Biochem. Mol. Biol.">
        <title>An annotated catalog of salivary gland transcripts from Ixodes scapularis ticks.</title>
        <authorList>
            <person name="Ribeiro J.M."/>
            <person name="Alarcon-Chaidez F."/>
            <person name="Francischetti I.M."/>
            <person name="Mans B.J."/>
            <person name="Mather T.N."/>
            <person name="Valenzuela J.G."/>
            <person name="Wikel S.K."/>
        </authorList>
    </citation>
    <scope>NUCLEOTIDE SEQUENCE</scope>
    <source>
        <strain evidence="2">IS-6-12-J-cluster-281</strain>
        <tissue evidence="2">Salivary glands</tissue>
    </source>
</reference>
<evidence type="ECO:0000256" key="1">
    <source>
        <dbReference type="SAM" id="SignalP"/>
    </source>
</evidence>
<reference evidence="4" key="4">
    <citation type="submission" date="2020-05" db="UniProtKB">
        <authorList>
            <consortium name="EnsemblMetazoa"/>
        </authorList>
    </citation>
    <scope>IDENTIFICATION</scope>
    <source>
        <strain evidence="4">wikel</strain>
    </source>
</reference>
<dbReference type="InParanoid" id="Q4PN53"/>
<dbReference type="AlphaFoldDB" id="Q4PN53"/>
<dbReference type="EMBL" id="ABJB011085544">
    <property type="status" value="NOT_ANNOTATED_CDS"/>
    <property type="molecule type" value="Genomic_DNA"/>
</dbReference>
<feature type="chain" id="PRO_5010843709" evidence="1">
    <location>
        <begin position="27"/>
        <end position="70"/>
    </location>
</feature>
<dbReference type="EMBL" id="DQ065920">
    <property type="protein sequence ID" value="AAY66557.1"/>
    <property type="molecule type" value="mRNA"/>
</dbReference>
<sequence length="70" mass="7534">MAQKLTLMVFVVFALLAIPAIDYVAGSGRDKGNAKRPKCTMTDCKSNDQCQDPPCSRCDSGAWGTGRCAY</sequence>
<dbReference type="VEuPathDB" id="VectorBase:ISCW019888"/>
<feature type="signal peptide" evidence="1">
    <location>
        <begin position="1"/>
        <end position="26"/>
    </location>
</feature>
<protein>
    <submittedName>
        <fullName evidence="2">Putative secreted salivary protein</fullName>
    </submittedName>
    <submittedName>
        <fullName evidence="3">Secreted salivary gland peptide, putative</fullName>
    </submittedName>
</protein>
<dbReference type="EMBL" id="ABJB010016433">
    <property type="status" value="NOT_ANNOTATED_CDS"/>
    <property type="molecule type" value="Genomic_DNA"/>
</dbReference>
<evidence type="ECO:0000313" key="5">
    <source>
        <dbReference type="Proteomes" id="UP000001555"/>
    </source>
</evidence>
<dbReference type="PaxDb" id="6945-Q4PN53"/>
<evidence type="ECO:0000313" key="2">
    <source>
        <dbReference type="EMBL" id="AAY66557.1"/>
    </source>
</evidence>
<proteinExistence type="evidence at transcript level"/>
<reference evidence="3 5" key="3">
    <citation type="submission" date="2008-03" db="EMBL/GenBank/DDBJ databases">
        <title>Annotation of Ixodes scapularis.</title>
        <authorList>
            <consortium name="Ixodes scapularis Genome Project Consortium"/>
            <person name="Caler E."/>
            <person name="Hannick L.I."/>
            <person name="Bidwell S."/>
            <person name="Joardar V."/>
            <person name="Thiagarajan M."/>
            <person name="Amedeo P."/>
            <person name="Galinsky K.J."/>
            <person name="Schobel S."/>
            <person name="Inman J."/>
            <person name="Hostetler J."/>
            <person name="Miller J."/>
            <person name="Hammond M."/>
            <person name="Megy K."/>
            <person name="Lawson D."/>
            <person name="Kodira C."/>
            <person name="Sutton G."/>
            <person name="Meyer J."/>
            <person name="Hill C.A."/>
            <person name="Birren B."/>
            <person name="Nene V."/>
            <person name="Collins F."/>
            <person name="Alarcon-Chaidez F."/>
            <person name="Wikel S."/>
            <person name="Strausberg R."/>
        </authorList>
    </citation>
    <scope>NUCLEOTIDE SEQUENCE [LARGE SCALE GENOMIC DNA]</scope>
    <source>
        <strain evidence="5">Wikel</strain>
        <strain evidence="3">Wikel colony</strain>
    </source>
</reference>
<gene>
    <name evidence="3" type="ORF">IscW_ISCW019888</name>
</gene>
<dbReference type="EnsemblMetazoa" id="ISCW019888-RA">
    <property type="protein sequence ID" value="ISCW019888-PA"/>
    <property type="gene ID" value="ISCW019888"/>
</dbReference>
<organism evidence="2">
    <name type="scientific">Ixodes scapularis</name>
    <name type="common">Black-legged tick</name>
    <name type="synonym">Deer tick</name>
    <dbReference type="NCBI Taxonomy" id="6945"/>
    <lineage>
        <taxon>Eukaryota</taxon>
        <taxon>Metazoa</taxon>
        <taxon>Ecdysozoa</taxon>
        <taxon>Arthropoda</taxon>
        <taxon>Chelicerata</taxon>
        <taxon>Arachnida</taxon>
        <taxon>Acari</taxon>
        <taxon>Parasitiformes</taxon>
        <taxon>Ixodida</taxon>
        <taxon>Ixodoidea</taxon>
        <taxon>Ixodidae</taxon>
        <taxon>Ixodinae</taxon>
        <taxon>Ixodes</taxon>
    </lineage>
</organism>
<dbReference type="EMBL" id="DS807982">
    <property type="protein sequence ID" value="EEC10939.1"/>
    <property type="molecule type" value="Genomic_DNA"/>
</dbReference>
<dbReference type="EMBL" id="ABJB011067696">
    <property type="status" value="NOT_ANNOTATED_CDS"/>
    <property type="molecule type" value="Genomic_DNA"/>
</dbReference>
<dbReference type="Proteomes" id="UP000001555">
    <property type="component" value="Unassembled WGS sequence"/>
</dbReference>
<dbReference type="EMBL" id="ABJB010596507">
    <property type="status" value="NOT_ANNOTATED_CDS"/>
    <property type="molecule type" value="Genomic_DNA"/>
</dbReference>
<dbReference type="EMBL" id="ABJB010984369">
    <property type="status" value="NOT_ANNOTATED_CDS"/>
    <property type="molecule type" value="Genomic_DNA"/>
</dbReference>
<keyword evidence="1" id="KW-0732">Signal</keyword>
<evidence type="ECO:0000313" key="4">
    <source>
        <dbReference type="EnsemblMetazoa" id="ISCW019888-PA"/>
    </source>
</evidence>
<reference evidence="2" key="1">
    <citation type="submission" date="2005-05" db="EMBL/GenBank/DDBJ databases">
        <authorList>
            <person name="Tseng H.-P."/>
            <person name="Hseu T.-H."/>
            <person name="Buhler D.R."/>
            <person name="Wang W.-D."/>
            <person name="Tsai H.-L."/>
            <person name="Hu C.-H."/>
        </authorList>
    </citation>
    <scope>NUCLEOTIDE SEQUENCE</scope>
    <source>
        <strain evidence="2">IS-6-12-J-cluster-281</strain>
        <tissue evidence="2">Salivary glands</tissue>
    </source>
</reference>
<name>Q4PN53_IXOSC</name>
<accession>Q4PN53</accession>
<dbReference type="VEuPathDB" id="VectorBase:ISCI019888"/>
<dbReference type="HOGENOM" id="CLU_2760644_0_0_1"/>
<evidence type="ECO:0000313" key="3">
    <source>
        <dbReference type="EMBL" id="EEC10939.1"/>
    </source>
</evidence>